<evidence type="ECO:0000313" key="4">
    <source>
        <dbReference type="Proteomes" id="UP000308196"/>
    </source>
</evidence>
<keyword evidence="1" id="KW-0732">Signal</keyword>
<dbReference type="PROSITE" id="PS51257">
    <property type="entry name" value="PROKAR_LIPOPROTEIN"/>
    <property type="match status" value="1"/>
</dbReference>
<accession>A0A4U9U5U6</accession>
<name>A0A4U9U5U6_9SPHI</name>
<proteinExistence type="predicted"/>
<evidence type="ECO:0000313" key="2">
    <source>
        <dbReference type="EMBL" id="MEZ0451848.1"/>
    </source>
</evidence>
<dbReference type="GeneID" id="78461008"/>
<dbReference type="STRING" id="1123265.GCA_000686625_04942"/>
<dbReference type="RefSeq" id="WP_028071489.1">
    <property type="nucleotide sequence ID" value="NZ_CP141191.1"/>
</dbReference>
<feature type="chain" id="PRO_5020230610" description="Lipoprotein" evidence="1">
    <location>
        <begin position="20"/>
        <end position="135"/>
    </location>
</feature>
<dbReference type="Proteomes" id="UP000308196">
    <property type="component" value="Chromosome"/>
</dbReference>
<dbReference type="Proteomes" id="UP001566204">
    <property type="component" value="Unassembled WGS sequence"/>
</dbReference>
<evidence type="ECO:0008006" key="6">
    <source>
        <dbReference type="Google" id="ProtNLM"/>
    </source>
</evidence>
<dbReference type="AlphaFoldDB" id="A0A4U9U5U6"/>
<dbReference type="EMBL" id="LR590484">
    <property type="protein sequence ID" value="VTR28355.1"/>
    <property type="molecule type" value="Genomic_DNA"/>
</dbReference>
<dbReference type="EMBL" id="JBEOQB010000002">
    <property type="protein sequence ID" value="MEZ0451848.1"/>
    <property type="molecule type" value="Genomic_DNA"/>
</dbReference>
<reference evidence="3 4" key="1">
    <citation type="submission" date="2019-05" db="EMBL/GenBank/DDBJ databases">
        <authorList>
            <consortium name="Pathogen Informatics"/>
        </authorList>
    </citation>
    <scope>NUCLEOTIDE SEQUENCE [LARGE SCALE GENOMIC DNA]</scope>
    <source>
        <strain evidence="3 4">NCTC11429</strain>
    </source>
</reference>
<gene>
    <name evidence="2" type="ORF">ABTW24_09595</name>
    <name evidence="3" type="ORF">NCTC11429_00181</name>
</gene>
<dbReference type="KEGG" id="stha:NCTC11429_00181"/>
<evidence type="ECO:0000256" key="1">
    <source>
        <dbReference type="SAM" id="SignalP"/>
    </source>
</evidence>
<evidence type="ECO:0000313" key="5">
    <source>
        <dbReference type="Proteomes" id="UP001566204"/>
    </source>
</evidence>
<keyword evidence="5" id="KW-1185">Reference proteome</keyword>
<protein>
    <recommendedName>
        <fullName evidence="6">Lipoprotein</fullName>
    </recommendedName>
</protein>
<feature type="signal peptide" evidence="1">
    <location>
        <begin position="1"/>
        <end position="19"/>
    </location>
</feature>
<evidence type="ECO:0000313" key="3">
    <source>
        <dbReference type="EMBL" id="VTR28355.1"/>
    </source>
</evidence>
<reference evidence="2 5" key="2">
    <citation type="submission" date="2024-06" db="EMBL/GenBank/DDBJ databases">
        <title>Soil Sphingobacterium thalpophilum.</title>
        <authorList>
            <person name="Yang J."/>
            <person name="Li J."/>
        </authorList>
    </citation>
    <scope>NUCLEOTIDE SEQUENCE [LARGE SCALE GENOMIC DNA]</scope>
    <source>
        <strain evidence="2 5">22g91tb</strain>
    </source>
</reference>
<organism evidence="3 4">
    <name type="scientific">Sphingobacterium thalpophilum</name>
    <dbReference type="NCBI Taxonomy" id="259"/>
    <lineage>
        <taxon>Bacteria</taxon>
        <taxon>Pseudomonadati</taxon>
        <taxon>Bacteroidota</taxon>
        <taxon>Sphingobacteriia</taxon>
        <taxon>Sphingobacteriales</taxon>
        <taxon>Sphingobacteriaceae</taxon>
        <taxon>Sphingobacterium</taxon>
    </lineage>
</organism>
<sequence>MRCKIVLIISLLFSFSACKKEDKVFTFKTIQLNHYRPKEIPKQLLSLKVLEDDHMTVIAETEKYPSEYTLPAQFAVQPQLSLPLYAQKYSIQLWGDVTGFLGECEVDMHHYKIVFPIDMEVDSESLGVSIKGSWQ</sequence>